<evidence type="ECO:0000313" key="1">
    <source>
        <dbReference type="EnsemblMetazoa" id="MESCA001912-PA"/>
    </source>
</evidence>
<keyword evidence="2" id="KW-1185">Reference proteome</keyword>
<dbReference type="EMBL" id="CAQQ02001018">
    <property type="status" value="NOT_ANNOTATED_CDS"/>
    <property type="molecule type" value="Genomic_DNA"/>
</dbReference>
<dbReference type="EMBL" id="CAQQ02001019">
    <property type="status" value="NOT_ANNOTATED_CDS"/>
    <property type="molecule type" value="Genomic_DNA"/>
</dbReference>
<evidence type="ECO:0000313" key="2">
    <source>
        <dbReference type="Proteomes" id="UP000015102"/>
    </source>
</evidence>
<dbReference type="AlphaFoldDB" id="T1GEY6"/>
<dbReference type="EMBL" id="CAQQ02001017">
    <property type="status" value="NOT_ANNOTATED_CDS"/>
    <property type="molecule type" value="Genomic_DNA"/>
</dbReference>
<reference evidence="2" key="1">
    <citation type="submission" date="2013-02" db="EMBL/GenBank/DDBJ databases">
        <authorList>
            <person name="Hughes D."/>
        </authorList>
    </citation>
    <scope>NUCLEOTIDE SEQUENCE</scope>
    <source>
        <strain>Durham</strain>
        <strain evidence="2">NC isolate 2 -- Noor lab</strain>
    </source>
</reference>
<accession>T1GEY6</accession>
<proteinExistence type="predicted"/>
<sequence length="70" mass="8170">MHTTFIASYPEFATNRTAKNFFLDAGKTTIPTIINTIIFLFDLHSIFRAILRWSNVVENYLKIICINFQL</sequence>
<dbReference type="HOGENOM" id="CLU_2760702_0_0_1"/>
<dbReference type="EMBL" id="CAQQ02001020">
    <property type="status" value="NOT_ANNOTATED_CDS"/>
    <property type="molecule type" value="Genomic_DNA"/>
</dbReference>
<reference evidence="1" key="2">
    <citation type="submission" date="2015-06" db="UniProtKB">
        <authorList>
            <consortium name="EnsemblMetazoa"/>
        </authorList>
    </citation>
    <scope>IDENTIFICATION</scope>
</reference>
<organism evidence="1 2">
    <name type="scientific">Megaselia scalaris</name>
    <name type="common">Humpbacked fly</name>
    <name type="synonym">Phora scalaris</name>
    <dbReference type="NCBI Taxonomy" id="36166"/>
    <lineage>
        <taxon>Eukaryota</taxon>
        <taxon>Metazoa</taxon>
        <taxon>Ecdysozoa</taxon>
        <taxon>Arthropoda</taxon>
        <taxon>Hexapoda</taxon>
        <taxon>Insecta</taxon>
        <taxon>Pterygota</taxon>
        <taxon>Neoptera</taxon>
        <taxon>Endopterygota</taxon>
        <taxon>Diptera</taxon>
        <taxon>Brachycera</taxon>
        <taxon>Muscomorpha</taxon>
        <taxon>Platypezoidea</taxon>
        <taxon>Phoridae</taxon>
        <taxon>Megaseliini</taxon>
        <taxon>Megaselia</taxon>
    </lineage>
</organism>
<dbReference type="Proteomes" id="UP000015102">
    <property type="component" value="Unassembled WGS sequence"/>
</dbReference>
<protein>
    <submittedName>
        <fullName evidence="1">Uncharacterized protein</fullName>
    </submittedName>
</protein>
<dbReference type="EMBL" id="CAQQ02001016">
    <property type="status" value="NOT_ANNOTATED_CDS"/>
    <property type="molecule type" value="Genomic_DNA"/>
</dbReference>
<name>T1GEY6_MEGSC</name>
<dbReference type="EnsemblMetazoa" id="MESCA001912-RA">
    <property type="protein sequence ID" value="MESCA001912-PA"/>
    <property type="gene ID" value="MESCA001912"/>
</dbReference>